<dbReference type="InterPro" id="IPR001789">
    <property type="entry name" value="Sig_transdc_resp-reg_receiver"/>
</dbReference>
<evidence type="ECO:0000256" key="1">
    <source>
        <dbReference type="PROSITE-ProRule" id="PRU00169"/>
    </source>
</evidence>
<dbReference type="Pfam" id="PF00072">
    <property type="entry name" value="Response_reg"/>
    <property type="match status" value="1"/>
</dbReference>
<dbReference type="RefSeq" id="WP_254161956.1">
    <property type="nucleotide sequence ID" value="NZ_JAHESF010000005.1"/>
</dbReference>
<accession>A0AAP2DI85</accession>
<comment type="caution">
    <text evidence="3">The sequence shown here is derived from an EMBL/GenBank/DDBJ whole genome shotgun (WGS) entry which is preliminary data.</text>
</comment>
<dbReference type="GO" id="GO:0000160">
    <property type="term" value="P:phosphorelay signal transduction system"/>
    <property type="evidence" value="ECO:0007669"/>
    <property type="project" value="InterPro"/>
</dbReference>
<dbReference type="EMBL" id="JAHESF010000005">
    <property type="protein sequence ID" value="MBT1696645.1"/>
    <property type="molecule type" value="Genomic_DNA"/>
</dbReference>
<evidence type="ECO:0000313" key="4">
    <source>
        <dbReference type="Proteomes" id="UP001319200"/>
    </source>
</evidence>
<protein>
    <submittedName>
        <fullName evidence="3">Response regulator</fullName>
    </submittedName>
</protein>
<gene>
    <name evidence="3" type="ORF">KK083_07160</name>
</gene>
<dbReference type="SMART" id="SM00448">
    <property type="entry name" value="REC"/>
    <property type="match status" value="1"/>
</dbReference>
<comment type="caution">
    <text evidence="1">Lacks conserved residue(s) required for the propagation of feature annotation.</text>
</comment>
<dbReference type="AlphaFoldDB" id="A0AAP2DI85"/>
<sequence length="133" mass="15291">MTILYIDDDADDAEIFCEAVKRIDPEIKCLITANRRKAFEKVDPCPDFIFLEYRMSQFSGLEVVEQLAKSVCFKVSRIIMYSTFMSDWEMAACKRLGVHSFIRKTGHFTSLIQIIKDQLFPIDPSPAPEELTA</sequence>
<organism evidence="3 4">
    <name type="scientific">Chryseosolibacter histidini</name>
    <dbReference type="NCBI Taxonomy" id="2782349"/>
    <lineage>
        <taxon>Bacteria</taxon>
        <taxon>Pseudomonadati</taxon>
        <taxon>Bacteroidota</taxon>
        <taxon>Cytophagia</taxon>
        <taxon>Cytophagales</taxon>
        <taxon>Chryseotaleaceae</taxon>
        <taxon>Chryseosolibacter</taxon>
    </lineage>
</organism>
<proteinExistence type="predicted"/>
<feature type="domain" description="Response regulatory" evidence="2">
    <location>
        <begin position="2"/>
        <end position="119"/>
    </location>
</feature>
<name>A0AAP2DI85_9BACT</name>
<dbReference type="PROSITE" id="PS50110">
    <property type="entry name" value="RESPONSE_REGULATORY"/>
    <property type="match status" value="1"/>
</dbReference>
<evidence type="ECO:0000259" key="2">
    <source>
        <dbReference type="PROSITE" id="PS50110"/>
    </source>
</evidence>
<dbReference type="SUPFAM" id="SSF52172">
    <property type="entry name" value="CheY-like"/>
    <property type="match status" value="1"/>
</dbReference>
<dbReference type="Proteomes" id="UP001319200">
    <property type="component" value="Unassembled WGS sequence"/>
</dbReference>
<dbReference type="InterPro" id="IPR011006">
    <property type="entry name" value="CheY-like_superfamily"/>
</dbReference>
<evidence type="ECO:0000313" key="3">
    <source>
        <dbReference type="EMBL" id="MBT1696645.1"/>
    </source>
</evidence>
<dbReference type="Gene3D" id="3.40.50.2300">
    <property type="match status" value="1"/>
</dbReference>
<keyword evidence="4" id="KW-1185">Reference proteome</keyword>
<reference evidence="3 4" key="1">
    <citation type="submission" date="2021-05" db="EMBL/GenBank/DDBJ databases">
        <title>A Polyphasic approach of four new species of the genus Ohtaekwangia: Ohtaekwangia histidinii sp. nov., Ohtaekwangia cretensis sp. nov., Ohtaekwangia indiensis sp. nov., Ohtaekwangia reichenbachii sp. nov. from diverse environment.</title>
        <authorList>
            <person name="Octaviana S."/>
        </authorList>
    </citation>
    <scope>NUCLEOTIDE SEQUENCE [LARGE SCALE GENOMIC DNA]</scope>
    <source>
        <strain evidence="3 4">PWU4</strain>
    </source>
</reference>